<dbReference type="EMBL" id="PYXZ01000004">
    <property type="protein sequence ID" value="PUA81065.1"/>
    <property type="molecule type" value="Genomic_DNA"/>
</dbReference>
<dbReference type="InterPro" id="IPR025447">
    <property type="entry name" value="DUF4192"/>
</dbReference>
<organism evidence="2 3">
    <name type="scientific">Nocardioides currus</name>
    <dbReference type="NCBI Taxonomy" id="2133958"/>
    <lineage>
        <taxon>Bacteria</taxon>
        <taxon>Bacillati</taxon>
        <taxon>Actinomycetota</taxon>
        <taxon>Actinomycetes</taxon>
        <taxon>Propionibacteriales</taxon>
        <taxon>Nocardioidaceae</taxon>
        <taxon>Nocardioides</taxon>
    </lineage>
</organism>
<keyword evidence="3" id="KW-1185">Reference proteome</keyword>
<gene>
    <name evidence="2" type="ORF">C7S10_11870</name>
</gene>
<evidence type="ECO:0000256" key="1">
    <source>
        <dbReference type="SAM" id="MobiDB-lite"/>
    </source>
</evidence>
<name>A0A2R7YXH4_9ACTN</name>
<dbReference type="AlphaFoldDB" id="A0A2R7YXH4"/>
<dbReference type="Pfam" id="PF13830">
    <property type="entry name" value="DUF4192"/>
    <property type="match status" value="1"/>
</dbReference>
<dbReference type="RefSeq" id="WP_108344633.1">
    <property type="nucleotide sequence ID" value="NZ_PYXZ01000004.1"/>
</dbReference>
<sequence length="351" mass="38400">MDLVVQSPDELLSAVPHVLGFRPEESIVLVPFRPGLPIVRLDLPTTARDRDKAWDAVSGPYGRHARPGAVLAVLCFTEDRRSAGLASQHMSNRLDGIGINTHIRLWTDGRQWCEFNTGHSGLRNQTTAERIATTTVLAGAPQPAASRASMAASMVGDRDPITQLLPAARTAAAASTPTAEREWALDRVEQFHADGGGRLSNVDGARLLVALETIGTRDALWEDMNRENRTSHMSLWHDLTRRAPDELRAAPASMLGFASWLHGDGARAWCALDQVPDDRPYSMAALVASALQNGIHPQEWDRYQTQERELAGDLADTAGGLDESFVPRPATQHRDLPYPQRPTTDRPAPGR</sequence>
<evidence type="ECO:0000313" key="3">
    <source>
        <dbReference type="Proteomes" id="UP000244867"/>
    </source>
</evidence>
<reference evidence="2 3" key="1">
    <citation type="submission" date="2018-03" db="EMBL/GenBank/DDBJ databases">
        <authorList>
            <person name="Keele B.F."/>
        </authorList>
    </citation>
    <scope>NUCLEOTIDE SEQUENCE [LARGE SCALE GENOMIC DNA]</scope>
    <source>
        <strain evidence="2 3">IB-3</strain>
    </source>
</reference>
<evidence type="ECO:0000313" key="2">
    <source>
        <dbReference type="EMBL" id="PUA81065.1"/>
    </source>
</evidence>
<proteinExistence type="predicted"/>
<dbReference type="OrthoDB" id="3264463at2"/>
<accession>A0A2R7YXH4</accession>
<feature type="region of interest" description="Disordered" evidence="1">
    <location>
        <begin position="312"/>
        <end position="351"/>
    </location>
</feature>
<evidence type="ECO:0008006" key="4">
    <source>
        <dbReference type="Google" id="ProtNLM"/>
    </source>
</evidence>
<dbReference type="Proteomes" id="UP000244867">
    <property type="component" value="Unassembled WGS sequence"/>
</dbReference>
<comment type="caution">
    <text evidence="2">The sequence shown here is derived from an EMBL/GenBank/DDBJ whole genome shotgun (WGS) entry which is preliminary data.</text>
</comment>
<protein>
    <recommendedName>
        <fullName evidence="4">DUF4192 domain-containing protein</fullName>
    </recommendedName>
</protein>